<feature type="coiled-coil region" evidence="4">
    <location>
        <begin position="151"/>
        <end position="178"/>
    </location>
</feature>
<dbReference type="EMBL" id="DXDD01000176">
    <property type="protein sequence ID" value="HIY61847.1"/>
    <property type="molecule type" value="Genomic_DNA"/>
</dbReference>
<dbReference type="GO" id="GO:0030313">
    <property type="term" value="C:cell envelope"/>
    <property type="evidence" value="ECO:0007669"/>
    <property type="project" value="UniProtKB-SubCell"/>
</dbReference>
<proteinExistence type="inferred from homology"/>
<gene>
    <name evidence="8" type="ORF">H9831_14430</name>
</gene>
<dbReference type="Pfam" id="PF25917">
    <property type="entry name" value="BSH_RND"/>
    <property type="match status" value="1"/>
</dbReference>
<evidence type="ECO:0000256" key="3">
    <source>
        <dbReference type="ARBA" id="ARBA00023054"/>
    </source>
</evidence>
<evidence type="ECO:0000256" key="2">
    <source>
        <dbReference type="ARBA" id="ARBA00009477"/>
    </source>
</evidence>
<reference evidence="8" key="1">
    <citation type="journal article" date="2021" name="PeerJ">
        <title>Extensive microbial diversity within the chicken gut microbiome revealed by metagenomics and culture.</title>
        <authorList>
            <person name="Gilroy R."/>
            <person name="Ravi A."/>
            <person name="Getino M."/>
            <person name="Pursley I."/>
            <person name="Horton D.L."/>
            <person name="Alikhan N.F."/>
            <person name="Baker D."/>
            <person name="Gharbi K."/>
            <person name="Hall N."/>
            <person name="Watson M."/>
            <person name="Adriaenssens E.M."/>
            <person name="Foster-Nyarko E."/>
            <person name="Jarju S."/>
            <person name="Secka A."/>
            <person name="Antonio M."/>
            <person name="Oren A."/>
            <person name="Chaudhuri R.R."/>
            <person name="La Ragione R."/>
            <person name="Hildebrand F."/>
            <person name="Pallen M.J."/>
        </authorList>
    </citation>
    <scope>NUCLEOTIDE SEQUENCE</scope>
    <source>
        <strain evidence="8">ChiSxjej3B15-24422</strain>
    </source>
</reference>
<dbReference type="Pfam" id="PF25990">
    <property type="entry name" value="Beta-barrel_YknX"/>
    <property type="match status" value="1"/>
</dbReference>
<comment type="subcellular location">
    <subcellularLocation>
        <location evidence="1">Cell envelope</location>
    </subcellularLocation>
</comment>
<dbReference type="AlphaFoldDB" id="A0A9D1YVD1"/>
<dbReference type="InterPro" id="IPR058636">
    <property type="entry name" value="Beta-barrel_YknX"/>
</dbReference>
<evidence type="ECO:0000259" key="6">
    <source>
        <dbReference type="Pfam" id="PF25967"/>
    </source>
</evidence>
<evidence type="ECO:0000259" key="7">
    <source>
        <dbReference type="Pfam" id="PF25990"/>
    </source>
</evidence>
<dbReference type="Pfam" id="PF25967">
    <property type="entry name" value="RND-MFP_C"/>
    <property type="match status" value="1"/>
</dbReference>
<organism evidence="8 9">
    <name type="scientific">Candidatus Eisenbergiella pullistercoris</name>
    <dbReference type="NCBI Taxonomy" id="2838555"/>
    <lineage>
        <taxon>Bacteria</taxon>
        <taxon>Bacillati</taxon>
        <taxon>Bacillota</taxon>
        <taxon>Clostridia</taxon>
        <taxon>Lachnospirales</taxon>
        <taxon>Lachnospiraceae</taxon>
        <taxon>Eisenbergiella</taxon>
    </lineage>
</organism>
<accession>A0A9D1YVD1</accession>
<protein>
    <submittedName>
        <fullName evidence="8">Efflux RND transporter periplasmic adaptor subunit</fullName>
    </submittedName>
</protein>
<comment type="caution">
    <text evidence="8">The sequence shown here is derived from an EMBL/GenBank/DDBJ whole genome shotgun (WGS) entry which is preliminary data.</text>
</comment>
<dbReference type="NCBIfam" id="TIGR01730">
    <property type="entry name" value="RND_mfp"/>
    <property type="match status" value="1"/>
</dbReference>
<dbReference type="Proteomes" id="UP000824007">
    <property type="component" value="Unassembled WGS sequence"/>
</dbReference>
<evidence type="ECO:0000313" key="8">
    <source>
        <dbReference type="EMBL" id="HIY61847.1"/>
    </source>
</evidence>
<dbReference type="GO" id="GO:0022857">
    <property type="term" value="F:transmembrane transporter activity"/>
    <property type="evidence" value="ECO:0007669"/>
    <property type="project" value="InterPro"/>
</dbReference>
<evidence type="ECO:0000259" key="5">
    <source>
        <dbReference type="Pfam" id="PF25917"/>
    </source>
</evidence>
<evidence type="ECO:0000256" key="1">
    <source>
        <dbReference type="ARBA" id="ARBA00004196"/>
    </source>
</evidence>
<feature type="coiled-coil region" evidence="4">
    <location>
        <begin position="218"/>
        <end position="263"/>
    </location>
</feature>
<dbReference type="Gene3D" id="2.40.50.100">
    <property type="match status" value="2"/>
</dbReference>
<dbReference type="InterPro" id="IPR050465">
    <property type="entry name" value="UPF0194_transport"/>
</dbReference>
<dbReference type="PANTHER" id="PTHR32347">
    <property type="entry name" value="EFFLUX SYSTEM COMPONENT YKNX-RELATED"/>
    <property type="match status" value="1"/>
</dbReference>
<evidence type="ECO:0000256" key="4">
    <source>
        <dbReference type="SAM" id="Coils"/>
    </source>
</evidence>
<dbReference type="Gene3D" id="2.40.420.20">
    <property type="match status" value="1"/>
</dbReference>
<dbReference type="InterPro" id="IPR006143">
    <property type="entry name" value="RND_pump_MFP"/>
</dbReference>
<feature type="domain" description="Multidrug resistance protein MdtA-like C-terminal permuted SH3" evidence="6">
    <location>
        <begin position="422"/>
        <end position="472"/>
    </location>
</feature>
<dbReference type="GO" id="GO:0016020">
    <property type="term" value="C:membrane"/>
    <property type="evidence" value="ECO:0007669"/>
    <property type="project" value="InterPro"/>
</dbReference>
<dbReference type="InterPro" id="IPR058625">
    <property type="entry name" value="MdtA-like_BSH"/>
</dbReference>
<feature type="domain" description="Multidrug resistance protein MdtA-like barrel-sandwich hybrid" evidence="5">
    <location>
        <begin position="65"/>
        <end position="332"/>
    </location>
</feature>
<dbReference type="SUPFAM" id="SSF111369">
    <property type="entry name" value="HlyD-like secretion proteins"/>
    <property type="match status" value="2"/>
</dbReference>
<dbReference type="PANTHER" id="PTHR32347:SF14">
    <property type="entry name" value="EFFLUX SYSTEM COMPONENT YKNX-RELATED"/>
    <property type="match status" value="1"/>
</dbReference>
<name>A0A9D1YVD1_9FIRM</name>
<dbReference type="Gene3D" id="2.40.30.170">
    <property type="match status" value="1"/>
</dbReference>
<evidence type="ECO:0000313" key="9">
    <source>
        <dbReference type="Proteomes" id="UP000824007"/>
    </source>
</evidence>
<sequence length="492" mass="53616">MKKLKLSRKKLTGLIVVILLIVLAVSFAVSAGGNGGGRYLETTVENRDIVSYLEFSGNIEASEVSTVYAAVAAQVTELNVEEGDYVKEGDVIAVLDSGEVEYNIALQEANLELAQLTDSYNIKDSRTSLDNLNSQLEEGLNSTLNTAQEALLNAQESYQTAVETYNRAKEELENGTNQSVVSARQSVASAQASYDSAAEQNENHLITDEALATYAVTLSNAQESLRLAEETAQKEVQDYYEDMNAAQEALADAERDYEAAELSVDQNVQTSEDTLEKTQALASQEATQLQIDHLKESLEDYTITAPISGYITELSLKEGEYTASASAAAVVTSFDTMQAEVRISEYDVAQVKEGDAVQIHVDALGKDYEGVISRISRTATVENEVSYLDATVEFEADEEVRDGLSAEIRLIREQELGVPALPSEAVAYHEDNSAYVYIRNEAGEVTEQPVSLGATDGTWVQITEGLEAGQTVLYVYTPSYADLMMSMSMEQQ</sequence>
<feature type="domain" description="YknX-like beta-barrel" evidence="7">
    <location>
        <begin position="337"/>
        <end position="384"/>
    </location>
</feature>
<comment type="similarity">
    <text evidence="2">Belongs to the membrane fusion protein (MFP) (TC 8.A.1) family.</text>
</comment>
<reference evidence="8" key="2">
    <citation type="submission" date="2021-04" db="EMBL/GenBank/DDBJ databases">
        <authorList>
            <person name="Gilroy R."/>
        </authorList>
    </citation>
    <scope>NUCLEOTIDE SEQUENCE</scope>
    <source>
        <strain evidence="8">ChiSxjej3B15-24422</strain>
    </source>
</reference>
<dbReference type="InterPro" id="IPR058627">
    <property type="entry name" value="MdtA-like_C"/>
</dbReference>
<keyword evidence="3 4" id="KW-0175">Coiled coil</keyword>